<keyword evidence="10" id="KW-1185">Reference proteome</keyword>
<dbReference type="SUPFAM" id="SSF50729">
    <property type="entry name" value="PH domain-like"/>
    <property type="match status" value="1"/>
</dbReference>
<feature type="region of interest" description="Disordered" evidence="6">
    <location>
        <begin position="14"/>
        <end position="96"/>
    </location>
</feature>
<evidence type="ECO:0000313" key="9">
    <source>
        <dbReference type="EMBL" id="VDP08760.1"/>
    </source>
</evidence>
<dbReference type="EMBL" id="UZAM01009370">
    <property type="protein sequence ID" value="VDP08760.1"/>
    <property type="molecule type" value="Genomic_DNA"/>
</dbReference>
<evidence type="ECO:0000256" key="5">
    <source>
        <dbReference type="SAM" id="Coils"/>
    </source>
</evidence>
<feature type="compositionally biased region" description="Basic and acidic residues" evidence="6">
    <location>
        <begin position="73"/>
        <end position="96"/>
    </location>
</feature>
<dbReference type="GO" id="GO:0005737">
    <property type="term" value="C:cytoplasm"/>
    <property type="evidence" value="ECO:0007669"/>
    <property type="project" value="UniProtKB-SubCell"/>
</dbReference>
<dbReference type="OrthoDB" id="2272012at2759"/>
<feature type="compositionally biased region" description="Low complexity" evidence="6">
    <location>
        <begin position="49"/>
        <end position="67"/>
    </location>
</feature>
<dbReference type="SUPFAM" id="SSF48065">
    <property type="entry name" value="DBL homology domain (DH-domain)"/>
    <property type="match status" value="1"/>
</dbReference>
<evidence type="ECO:0000256" key="6">
    <source>
        <dbReference type="SAM" id="MobiDB-lite"/>
    </source>
</evidence>
<evidence type="ECO:0000313" key="11">
    <source>
        <dbReference type="WBParaSite" id="SBAD_0000618901-mRNA-1"/>
    </source>
</evidence>
<dbReference type="GO" id="GO:0001664">
    <property type="term" value="F:G protein-coupled receptor binding"/>
    <property type="evidence" value="ECO:0007669"/>
    <property type="project" value="TreeGrafter"/>
</dbReference>
<comment type="subcellular location">
    <subcellularLocation>
        <location evidence="1">Cytoplasm</location>
    </subcellularLocation>
</comment>
<feature type="compositionally biased region" description="Basic and acidic residues" evidence="6">
    <location>
        <begin position="18"/>
        <end position="31"/>
    </location>
</feature>
<dbReference type="InterPro" id="IPR000219">
    <property type="entry name" value="DH_dom"/>
</dbReference>
<keyword evidence="4 5" id="KW-0175">Coiled coil</keyword>
<dbReference type="Pfam" id="PF00621">
    <property type="entry name" value="RhoGEF"/>
    <property type="match status" value="1"/>
</dbReference>
<dbReference type="AlphaFoldDB" id="A0A183IQQ7"/>
<evidence type="ECO:0000256" key="3">
    <source>
        <dbReference type="ARBA" id="ARBA00022553"/>
    </source>
</evidence>
<dbReference type="SMART" id="SM00325">
    <property type="entry name" value="RhoGEF"/>
    <property type="match status" value="1"/>
</dbReference>
<dbReference type="PANTHER" id="PTHR45872:SF2">
    <property type="entry name" value="RHO GUANINE NUCLEOTIDE EXCHANGE FACTOR 2, ISOFORM D"/>
    <property type="match status" value="1"/>
</dbReference>
<organism evidence="11">
    <name type="scientific">Soboliphyme baturini</name>
    <dbReference type="NCBI Taxonomy" id="241478"/>
    <lineage>
        <taxon>Eukaryota</taxon>
        <taxon>Metazoa</taxon>
        <taxon>Ecdysozoa</taxon>
        <taxon>Nematoda</taxon>
        <taxon>Enoplea</taxon>
        <taxon>Dorylaimia</taxon>
        <taxon>Dioctophymatida</taxon>
        <taxon>Dioctophymatoidea</taxon>
        <taxon>Soboliphymatidae</taxon>
        <taxon>Soboliphyme</taxon>
    </lineage>
</organism>
<evidence type="ECO:0000259" key="7">
    <source>
        <dbReference type="PROSITE" id="PS50003"/>
    </source>
</evidence>
<evidence type="ECO:0000256" key="4">
    <source>
        <dbReference type="ARBA" id="ARBA00023054"/>
    </source>
</evidence>
<evidence type="ECO:0000259" key="8">
    <source>
        <dbReference type="PROSITE" id="PS50010"/>
    </source>
</evidence>
<dbReference type="InterPro" id="IPR035899">
    <property type="entry name" value="DBL_dom_sf"/>
</dbReference>
<name>A0A183IQQ7_9BILA</name>
<dbReference type="PROSITE" id="PS50010">
    <property type="entry name" value="DH_2"/>
    <property type="match status" value="1"/>
</dbReference>
<feature type="domain" description="PH" evidence="7">
    <location>
        <begin position="426"/>
        <end position="542"/>
    </location>
</feature>
<dbReference type="GO" id="GO:0005085">
    <property type="term" value="F:guanyl-nucleotide exchange factor activity"/>
    <property type="evidence" value="ECO:0007669"/>
    <property type="project" value="InterPro"/>
</dbReference>
<evidence type="ECO:0000256" key="1">
    <source>
        <dbReference type="ARBA" id="ARBA00004496"/>
    </source>
</evidence>
<sequence>NKCRFLSARAAEVPFVRSHSEEFDNETEKDGGAFGENWSGANSDSAEPSTSADSLASTSTSLARSRSMTMQDELPRSSRRAGESNRRTKSDVDTTDKCIAQAMAQSRRISAVSESSVVSLPADAITTFTSSTCSSPLEVAGFPPPRNNFLPDSKFVDLSATVSGSDSDLEAETEIPPLEELLDWHTFRRLKPKERKRLEVVYAFHKIHNLSINFTNIVFCLISELFHTEKTHVRNLKVLYHVFYRRIVSLQILPKEYVSLIFANLEEILDIHSKTSKFDDEAGEKFKDATCMFCRNLQHALEALKLRIKKDQKLCMFLQDVERVPICRKLQLKDMLPMEMQRLTKYPLLFETMTKYLPENGTEIVKVRQCIERSRSILEAVNTAKRNAENYRRLEQLQKRLDTAPFDKVQHQIVAEYRSLDLRQFALIYEGALSWRLGKNKAVDLHVVLFDNLLVLLTKTSDGQRLTLRFHNINLISGKEDAKWTHCPLLKLSSLMAKNVATDPKAFFLVSTSSLGPQIYELVAQTTAEKKRWFKYITEQIDKCKSEDQQKVATDIDSGFKSSLPEDHLYEVPTSVQKAAEEMRKDIVSDTYAQRQVELVHIVSQPGLINPSEVSVCQPTIFEQAEPVLTPLEKIKRDDDVIMKCIIEKQSIVSQLLCMASDTSLSPANVHLPEGKSGRNAREDIFFAIVQTNKLLEAINERTRVVVVPNDGGTSQLDLPEVTGPSVPCSQLTQIAAPLMNHLSHLLQNLRIMEDDLRRMQQELRQFKIQKQGLPEVSVSTKPSEKVEEGVDTDDCPFLTVCEHANVQTVIADRFVNEDVSQIHSVEQQVSASFDFPRFVVSSDVFHSCPDVKVSRASCTGTFLCQKAINGKLSLCYY</sequence>
<dbReference type="CDD" id="cd00160">
    <property type="entry name" value="RhoGEF"/>
    <property type="match status" value="1"/>
</dbReference>
<evidence type="ECO:0000256" key="2">
    <source>
        <dbReference type="ARBA" id="ARBA00022490"/>
    </source>
</evidence>
<gene>
    <name evidence="9" type="ORF">SBAD_LOCUS5954</name>
</gene>
<keyword evidence="2" id="KW-0963">Cytoplasm</keyword>
<protein>
    <submittedName>
        <fullName evidence="11">DH domain-containing protein</fullName>
    </submittedName>
</protein>
<dbReference type="InterPro" id="IPR041020">
    <property type="entry name" value="PH_16"/>
</dbReference>
<dbReference type="PROSITE" id="PS50003">
    <property type="entry name" value="PH_DOMAIN"/>
    <property type="match status" value="1"/>
</dbReference>
<proteinExistence type="predicted"/>
<dbReference type="SMART" id="SM00233">
    <property type="entry name" value="PH"/>
    <property type="match status" value="1"/>
</dbReference>
<dbReference type="Gene3D" id="2.30.29.30">
    <property type="entry name" value="Pleckstrin-homology domain (PH domain)/Phosphotyrosine-binding domain (PTB)"/>
    <property type="match status" value="1"/>
</dbReference>
<feature type="domain" description="DH" evidence="8">
    <location>
        <begin position="221"/>
        <end position="384"/>
    </location>
</feature>
<dbReference type="Pfam" id="PF17838">
    <property type="entry name" value="PH_16"/>
    <property type="match status" value="1"/>
</dbReference>
<dbReference type="GO" id="GO:0007186">
    <property type="term" value="P:G protein-coupled receptor signaling pathway"/>
    <property type="evidence" value="ECO:0007669"/>
    <property type="project" value="TreeGrafter"/>
</dbReference>
<accession>A0A183IQQ7</accession>
<dbReference type="Gene3D" id="1.20.900.10">
    <property type="entry name" value="Dbl homology (DH) domain"/>
    <property type="match status" value="2"/>
</dbReference>
<feature type="compositionally biased region" description="Polar residues" evidence="6">
    <location>
        <begin position="39"/>
        <end position="48"/>
    </location>
</feature>
<dbReference type="InterPro" id="IPR001849">
    <property type="entry name" value="PH_domain"/>
</dbReference>
<keyword evidence="3" id="KW-0597">Phosphoprotein</keyword>
<reference evidence="9 10" key="2">
    <citation type="submission" date="2018-11" db="EMBL/GenBank/DDBJ databases">
        <authorList>
            <consortium name="Pathogen Informatics"/>
        </authorList>
    </citation>
    <scope>NUCLEOTIDE SEQUENCE [LARGE SCALE GENOMIC DNA]</scope>
</reference>
<evidence type="ECO:0000313" key="10">
    <source>
        <dbReference type="Proteomes" id="UP000270296"/>
    </source>
</evidence>
<dbReference type="Proteomes" id="UP000270296">
    <property type="component" value="Unassembled WGS sequence"/>
</dbReference>
<reference evidence="11" key="1">
    <citation type="submission" date="2016-06" db="UniProtKB">
        <authorList>
            <consortium name="WormBaseParasite"/>
        </authorList>
    </citation>
    <scope>IDENTIFICATION</scope>
</reference>
<dbReference type="WBParaSite" id="SBAD_0000618901-mRNA-1">
    <property type="protein sequence ID" value="SBAD_0000618901-mRNA-1"/>
    <property type="gene ID" value="SBAD_0000618901"/>
</dbReference>
<dbReference type="InterPro" id="IPR011993">
    <property type="entry name" value="PH-like_dom_sf"/>
</dbReference>
<feature type="coiled-coil region" evidence="5">
    <location>
        <begin position="743"/>
        <end position="770"/>
    </location>
</feature>
<dbReference type="PANTHER" id="PTHR45872">
    <property type="entry name" value="RHO GUANINE NUCLEOTIDE EXCHANGE FACTOR 2, ISOFORM D"/>
    <property type="match status" value="1"/>
</dbReference>